<dbReference type="GO" id="GO:0003677">
    <property type="term" value="F:DNA binding"/>
    <property type="evidence" value="ECO:0007669"/>
    <property type="project" value="InterPro"/>
</dbReference>
<evidence type="ECO:0000313" key="4">
    <source>
        <dbReference type="Proteomes" id="UP000228533"/>
    </source>
</evidence>
<reference evidence="4" key="1">
    <citation type="submission" date="2017-09" db="EMBL/GenBank/DDBJ databases">
        <title>Depth-based differentiation of microbial function through sediment-hosted aquifers and enrichment of novel symbionts in the deep terrestrial subsurface.</title>
        <authorList>
            <person name="Probst A.J."/>
            <person name="Ladd B."/>
            <person name="Jarett J.K."/>
            <person name="Geller-Mcgrath D.E."/>
            <person name="Sieber C.M.K."/>
            <person name="Emerson J.B."/>
            <person name="Anantharaman K."/>
            <person name="Thomas B.C."/>
            <person name="Malmstrom R."/>
            <person name="Stieglmeier M."/>
            <person name="Klingl A."/>
            <person name="Woyke T."/>
            <person name="Ryan C.M."/>
            <person name="Banfield J.F."/>
        </authorList>
    </citation>
    <scope>NUCLEOTIDE SEQUENCE [LARGE SCALE GENOMIC DNA]</scope>
</reference>
<dbReference type="AlphaFoldDB" id="A0A2M6WT23"/>
<protein>
    <submittedName>
        <fullName evidence="3">DNA-formamidopyrimidine glycosylase</fullName>
    </submittedName>
</protein>
<feature type="domain" description="FPG-type" evidence="2">
    <location>
        <begin position="10"/>
        <end position="44"/>
    </location>
</feature>
<dbReference type="Gene3D" id="1.10.8.50">
    <property type="match status" value="1"/>
</dbReference>
<comment type="caution">
    <text evidence="3">The sequence shown here is derived from an EMBL/GenBank/DDBJ whole genome shotgun (WGS) entry which is preliminary data.</text>
</comment>
<keyword evidence="1" id="KW-0862">Zinc</keyword>
<organism evidence="3 4">
    <name type="scientific">Candidatus Falkowbacteria bacterium CG10_big_fil_rev_8_21_14_0_10_37_14</name>
    <dbReference type="NCBI Taxonomy" id="1974561"/>
    <lineage>
        <taxon>Bacteria</taxon>
        <taxon>Candidatus Falkowiibacteriota</taxon>
    </lineage>
</organism>
<proteinExistence type="predicted"/>
<keyword evidence="1" id="KW-0863">Zinc-finger</keyword>
<dbReference type="InterPro" id="IPR010663">
    <property type="entry name" value="Znf_FPG/IleRS"/>
</dbReference>
<dbReference type="GO" id="GO:0003906">
    <property type="term" value="F:DNA-(apurinic or apyrimidinic site) endonuclease activity"/>
    <property type="evidence" value="ECO:0007669"/>
    <property type="project" value="InterPro"/>
</dbReference>
<gene>
    <name evidence="3" type="ORF">COT94_03155</name>
</gene>
<dbReference type="InterPro" id="IPR000214">
    <property type="entry name" value="Znf_DNA_glyclase/AP_lyase"/>
</dbReference>
<dbReference type="GO" id="GO:0008270">
    <property type="term" value="F:zinc ion binding"/>
    <property type="evidence" value="ECO:0007669"/>
    <property type="project" value="UniProtKB-KW"/>
</dbReference>
<dbReference type="GO" id="GO:0006284">
    <property type="term" value="P:base-excision repair"/>
    <property type="evidence" value="ECO:0007669"/>
    <property type="project" value="InterPro"/>
</dbReference>
<dbReference type="PROSITE" id="PS01242">
    <property type="entry name" value="ZF_FPG_1"/>
    <property type="match status" value="1"/>
</dbReference>
<dbReference type="Proteomes" id="UP000228533">
    <property type="component" value="Unassembled WGS sequence"/>
</dbReference>
<dbReference type="GO" id="GO:0016799">
    <property type="term" value="F:hydrolase activity, hydrolyzing N-glycosyl compounds"/>
    <property type="evidence" value="ECO:0007669"/>
    <property type="project" value="InterPro"/>
</dbReference>
<feature type="non-terminal residue" evidence="3">
    <location>
        <position position="1"/>
    </location>
</feature>
<dbReference type="PROSITE" id="PS51066">
    <property type="entry name" value="ZF_FPG_2"/>
    <property type="match status" value="1"/>
</dbReference>
<keyword evidence="1" id="KW-0479">Metal-binding</keyword>
<sequence>SKGNYLKYLKVYGRGGQPCLACGKNLEKQRIAGRGTHWCKNCQS</sequence>
<evidence type="ECO:0000256" key="1">
    <source>
        <dbReference type="PROSITE-ProRule" id="PRU00391"/>
    </source>
</evidence>
<name>A0A2M6WT23_9BACT</name>
<dbReference type="Pfam" id="PF06827">
    <property type="entry name" value="zf-FPG_IleRS"/>
    <property type="match status" value="1"/>
</dbReference>
<evidence type="ECO:0000313" key="3">
    <source>
        <dbReference type="EMBL" id="PIT95959.1"/>
    </source>
</evidence>
<dbReference type="InterPro" id="IPR015887">
    <property type="entry name" value="DNA_glyclase_Znf_dom_DNA_BS"/>
</dbReference>
<accession>A0A2M6WT23</accession>
<dbReference type="EMBL" id="PFAM01000017">
    <property type="protein sequence ID" value="PIT95959.1"/>
    <property type="molecule type" value="Genomic_DNA"/>
</dbReference>
<evidence type="ECO:0000259" key="2">
    <source>
        <dbReference type="PROSITE" id="PS51066"/>
    </source>
</evidence>
<dbReference type="SUPFAM" id="SSF57716">
    <property type="entry name" value="Glucocorticoid receptor-like (DNA-binding domain)"/>
    <property type="match status" value="1"/>
</dbReference>